<evidence type="ECO:0000313" key="6">
    <source>
        <dbReference type="Proteomes" id="UP001326715"/>
    </source>
</evidence>
<evidence type="ECO:0000256" key="2">
    <source>
        <dbReference type="ARBA" id="ARBA00023125"/>
    </source>
</evidence>
<organism evidence="5 6">
    <name type="scientific">Chitinophaga sancti</name>
    <dbReference type="NCBI Taxonomy" id="1004"/>
    <lineage>
        <taxon>Bacteria</taxon>
        <taxon>Pseudomonadati</taxon>
        <taxon>Bacteroidota</taxon>
        <taxon>Chitinophagia</taxon>
        <taxon>Chitinophagales</taxon>
        <taxon>Chitinophagaceae</taxon>
        <taxon>Chitinophaga</taxon>
    </lineage>
</organism>
<dbReference type="InterPro" id="IPR018060">
    <property type="entry name" value="HTH_AraC"/>
</dbReference>
<proteinExistence type="predicted"/>
<dbReference type="PROSITE" id="PS01124">
    <property type="entry name" value="HTH_ARAC_FAMILY_2"/>
    <property type="match status" value="1"/>
</dbReference>
<dbReference type="SUPFAM" id="SSF46689">
    <property type="entry name" value="Homeodomain-like"/>
    <property type="match status" value="2"/>
</dbReference>
<keyword evidence="1" id="KW-0805">Transcription regulation</keyword>
<sequence>MMSNQYPPGLHFGIPEKMQPLVRISTHLPEQFKQYLLSPTSATTYIEAPFGSYITQEIKGQDWLISWQQCFIREKVRLRPSTSSPMLAMYCILKGNISCRLQGQGKIMLIEKEFGIYYIPSHSQNTADLRSGNYEVICISFSPSFFSRFISRHPSFDDIYQQQQKQARRGTTLPAIRMEAPDLKVLDELRHSPLKEEEKVAYVEEKLEELLTLYFNALTPKYLQNGEQAGKLKQVCLYIQHHYHQHLSIADLSGKADMHINTFERAFKELLGVSPRGYIEHLRMKKAATLLSQTTLSIKEISYNTGYRGANYFTAVFRKRYRCSPREYRKNRLS</sequence>
<dbReference type="PROSITE" id="PS00041">
    <property type="entry name" value="HTH_ARAC_FAMILY_1"/>
    <property type="match status" value="1"/>
</dbReference>
<gene>
    <name evidence="5" type="ORF">SR876_18365</name>
</gene>
<dbReference type="Proteomes" id="UP001326715">
    <property type="component" value="Chromosome"/>
</dbReference>
<evidence type="ECO:0000256" key="1">
    <source>
        <dbReference type="ARBA" id="ARBA00023015"/>
    </source>
</evidence>
<dbReference type="PRINTS" id="PR00032">
    <property type="entry name" value="HTHARAC"/>
</dbReference>
<feature type="domain" description="HTH araC/xylS-type" evidence="4">
    <location>
        <begin position="233"/>
        <end position="331"/>
    </location>
</feature>
<dbReference type="PANTHER" id="PTHR43280:SF2">
    <property type="entry name" value="HTH-TYPE TRANSCRIPTIONAL REGULATOR EXSA"/>
    <property type="match status" value="1"/>
</dbReference>
<dbReference type="Pfam" id="PF12833">
    <property type="entry name" value="HTH_18"/>
    <property type="match status" value="1"/>
</dbReference>
<protein>
    <submittedName>
        <fullName evidence="5">AraC family transcriptional regulator</fullName>
    </submittedName>
</protein>
<reference evidence="5 6" key="1">
    <citation type="submission" date="2023-11" db="EMBL/GenBank/DDBJ databases">
        <title>MicrobeMod: A computational toolkit for identifying prokaryotic methylation and restriction-modification with nanopore sequencing.</title>
        <authorList>
            <person name="Crits-Christoph A."/>
            <person name="Kang S.C."/>
            <person name="Lee H."/>
            <person name="Ostrov N."/>
        </authorList>
    </citation>
    <scope>NUCLEOTIDE SEQUENCE [LARGE SCALE GENOMIC DNA]</scope>
    <source>
        <strain evidence="5 6">ATCC 23090</strain>
    </source>
</reference>
<dbReference type="InterPro" id="IPR018062">
    <property type="entry name" value="HTH_AraC-typ_CS"/>
</dbReference>
<dbReference type="InterPro" id="IPR020449">
    <property type="entry name" value="Tscrpt_reg_AraC-type_HTH"/>
</dbReference>
<dbReference type="EMBL" id="CP140154">
    <property type="protein sequence ID" value="WQG86885.1"/>
    <property type="molecule type" value="Genomic_DNA"/>
</dbReference>
<keyword evidence="3" id="KW-0804">Transcription</keyword>
<dbReference type="Gene3D" id="1.10.10.60">
    <property type="entry name" value="Homeodomain-like"/>
    <property type="match status" value="2"/>
</dbReference>
<keyword evidence="6" id="KW-1185">Reference proteome</keyword>
<keyword evidence="2" id="KW-0238">DNA-binding</keyword>
<dbReference type="SMART" id="SM00342">
    <property type="entry name" value="HTH_ARAC"/>
    <property type="match status" value="1"/>
</dbReference>
<dbReference type="InterPro" id="IPR009057">
    <property type="entry name" value="Homeodomain-like_sf"/>
</dbReference>
<evidence type="ECO:0000256" key="3">
    <source>
        <dbReference type="ARBA" id="ARBA00023163"/>
    </source>
</evidence>
<dbReference type="PANTHER" id="PTHR43280">
    <property type="entry name" value="ARAC-FAMILY TRANSCRIPTIONAL REGULATOR"/>
    <property type="match status" value="1"/>
</dbReference>
<accession>A0ABZ0X8F4</accession>
<dbReference type="RefSeq" id="WP_083571732.1">
    <property type="nucleotide sequence ID" value="NZ_CBHWAX010000002.1"/>
</dbReference>
<name>A0ABZ0X8F4_9BACT</name>
<evidence type="ECO:0000259" key="4">
    <source>
        <dbReference type="PROSITE" id="PS01124"/>
    </source>
</evidence>
<evidence type="ECO:0000313" key="5">
    <source>
        <dbReference type="EMBL" id="WQG86885.1"/>
    </source>
</evidence>